<evidence type="ECO:0000256" key="7">
    <source>
        <dbReference type="ARBA" id="ARBA00022840"/>
    </source>
</evidence>
<dbReference type="GO" id="GO:0005524">
    <property type="term" value="F:ATP binding"/>
    <property type="evidence" value="ECO:0007669"/>
    <property type="project" value="UniProtKB-UniRule"/>
</dbReference>
<evidence type="ECO:0000256" key="3">
    <source>
        <dbReference type="ARBA" id="ARBA00012220"/>
    </source>
</evidence>
<comment type="caution">
    <text evidence="11">The sequence shown here is derived from an EMBL/GenBank/DDBJ whole genome shotgun (WGS) entry which is preliminary data.</text>
</comment>
<organism evidence="11 12">
    <name type="scientific">Ogataea philodendri</name>
    <dbReference type="NCBI Taxonomy" id="1378263"/>
    <lineage>
        <taxon>Eukaryota</taxon>
        <taxon>Fungi</taxon>
        <taxon>Dikarya</taxon>
        <taxon>Ascomycota</taxon>
        <taxon>Saccharomycotina</taxon>
        <taxon>Pichiomycetes</taxon>
        <taxon>Pichiales</taxon>
        <taxon>Pichiaceae</taxon>
        <taxon>Ogataea</taxon>
    </lineage>
</organism>
<evidence type="ECO:0000313" key="12">
    <source>
        <dbReference type="Proteomes" id="UP000769157"/>
    </source>
</evidence>
<dbReference type="EC" id="6.3.2.2" evidence="3 10"/>
<evidence type="ECO:0000256" key="1">
    <source>
        <dbReference type="ARBA" id="ARBA00005006"/>
    </source>
</evidence>
<dbReference type="GeneID" id="70233020"/>
<evidence type="ECO:0000313" key="11">
    <source>
        <dbReference type="EMBL" id="KAH3670537.1"/>
    </source>
</evidence>
<gene>
    <name evidence="11" type="ORF">OGAPHI_001052</name>
</gene>
<dbReference type="InterPro" id="IPR014746">
    <property type="entry name" value="Gln_synth/guanido_kin_cat_dom"/>
</dbReference>
<dbReference type="PANTHER" id="PTHR11164:SF0">
    <property type="entry name" value="GLUTAMATE--CYSTEINE LIGASE CATALYTIC SUBUNIT"/>
    <property type="match status" value="1"/>
</dbReference>
<comment type="similarity">
    <text evidence="2 10">Belongs to the glutamate--cysteine ligase type 3 family.</text>
</comment>
<evidence type="ECO:0000256" key="5">
    <source>
        <dbReference type="ARBA" id="ARBA00022684"/>
    </source>
</evidence>
<keyword evidence="12" id="KW-1185">Reference proteome</keyword>
<comment type="pathway">
    <text evidence="1 10">Sulfur metabolism; glutathione biosynthesis; glutathione from L-cysteine and L-glutamate: step 1/2.</text>
</comment>
<dbReference type="GO" id="GO:0006750">
    <property type="term" value="P:glutathione biosynthetic process"/>
    <property type="evidence" value="ECO:0007669"/>
    <property type="project" value="UniProtKB-UniRule"/>
</dbReference>
<proteinExistence type="inferred from homology"/>
<dbReference type="Pfam" id="PF03074">
    <property type="entry name" value="GCS"/>
    <property type="match status" value="1"/>
</dbReference>
<dbReference type="PANTHER" id="PTHR11164">
    <property type="entry name" value="GLUTAMATE CYSTEINE LIGASE"/>
    <property type="match status" value="1"/>
</dbReference>
<evidence type="ECO:0000256" key="2">
    <source>
        <dbReference type="ARBA" id="ARBA00008100"/>
    </source>
</evidence>
<dbReference type="Gene3D" id="3.30.590.50">
    <property type="match status" value="2"/>
</dbReference>
<name>A0A9P8PET5_9ASCO</name>
<dbReference type="SUPFAM" id="SSF55931">
    <property type="entry name" value="Glutamine synthetase/guanido kinase"/>
    <property type="match status" value="1"/>
</dbReference>
<dbReference type="FunFam" id="3.30.590.50:FF:000002">
    <property type="entry name" value="Glutamate--cysteine ligase catalytic subunit"/>
    <property type="match status" value="1"/>
</dbReference>
<protein>
    <recommendedName>
        <fullName evidence="3 10">Glutamate--cysteine ligase</fullName>
        <ecNumber evidence="3 10">6.3.2.2</ecNumber>
    </recommendedName>
    <alternativeName>
        <fullName evidence="9 10">Gamma-ECS</fullName>
    </alternativeName>
    <alternativeName>
        <fullName evidence="8 10">Gamma-glutamylcysteine synthetase</fullName>
    </alternativeName>
</protein>
<keyword evidence="7 10" id="KW-0067">ATP-binding</keyword>
<comment type="catalytic activity">
    <reaction evidence="10">
        <text>L-cysteine + L-glutamate + ATP = gamma-L-glutamyl-L-cysteine + ADP + phosphate + H(+)</text>
        <dbReference type="Rhea" id="RHEA:13285"/>
        <dbReference type="ChEBI" id="CHEBI:15378"/>
        <dbReference type="ChEBI" id="CHEBI:29985"/>
        <dbReference type="ChEBI" id="CHEBI:30616"/>
        <dbReference type="ChEBI" id="CHEBI:35235"/>
        <dbReference type="ChEBI" id="CHEBI:43474"/>
        <dbReference type="ChEBI" id="CHEBI:58173"/>
        <dbReference type="ChEBI" id="CHEBI:456216"/>
        <dbReference type="EC" id="6.3.2.2"/>
    </reaction>
</comment>
<evidence type="ECO:0000256" key="6">
    <source>
        <dbReference type="ARBA" id="ARBA00022741"/>
    </source>
</evidence>
<dbReference type="GO" id="GO:0004357">
    <property type="term" value="F:glutamate-cysteine ligase activity"/>
    <property type="evidence" value="ECO:0007669"/>
    <property type="project" value="UniProtKB-UniRule"/>
</dbReference>
<dbReference type="InterPro" id="IPR004308">
    <property type="entry name" value="GCS"/>
</dbReference>
<evidence type="ECO:0000256" key="10">
    <source>
        <dbReference type="RuleBase" id="RU367135"/>
    </source>
</evidence>
<keyword evidence="4 10" id="KW-0436">Ligase</keyword>
<keyword evidence="5 10" id="KW-0317">Glutathione biosynthesis</keyword>
<reference evidence="11" key="1">
    <citation type="journal article" date="2021" name="Open Biol.">
        <title>Shared evolutionary footprints suggest mitochondrial oxidative damage underlies multiple complex I losses in fungi.</title>
        <authorList>
            <person name="Schikora-Tamarit M.A."/>
            <person name="Marcet-Houben M."/>
            <person name="Nosek J."/>
            <person name="Gabaldon T."/>
        </authorList>
    </citation>
    <scope>NUCLEOTIDE SEQUENCE</scope>
    <source>
        <strain evidence="11">CBS6075</strain>
    </source>
</reference>
<dbReference type="Gene3D" id="1.10.8.960">
    <property type="match status" value="1"/>
</dbReference>
<reference evidence="11" key="2">
    <citation type="submission" date="2021-01" db="EMBL/GenBank/DDBJ databases">
        <authorList>
            <person name="Schikora-Tamarit M.A."/>
        </authorList>
    </citation>
    <scope>NUCLEOTIDE SEQUENCE</scope>
    <source>
        <strain evidence="11">CBS6075</strain>
    </source>
</reference>
<dbReference type="Proteomes" id="UP000769157">
    <property type="component" value="Unassembled WGS sequence"/>
</dbReference>
<keyword evidence="6 10" id="KW-0547">Nucleotide-binding</keyword>
<dbReference type="EMBL" id="JAEUBE010000087">
    <property type="protein sequence ID" value="KAH3670537.1"/>
    <property type="molecule type" value="Genomic_DNA"/>
</dbReference>
<evidence type="ECO:0000256" key="4">
    <source>
        <dbReference type="ARBA" id="ARBA00022598"/>
    </source>
</evidence>
<dbReference type="OrthoDB" id="7939818at2759"/>
<accession>A0A9P8PET5</accession>
<dbReference type="RefSeq" id="XP_046063962.1">
    <property type="nucleotide sequence ID" value="XM_046201772.1"/>
</dbReference>
<evidence type="ECO:0000256" key="8">
    <source>
        <dbReference type="ARBA" id="ARBA00030585"/>
    </source>
</evidence>
<evidence type="ECO:0000256" key="9">
    <source>
        <dbReference type="ARBA" id="ARBA00032122"/>
    </source>
</evidence>
<dbReference type="AlphaFoldDB" id="A0A9P8PET5"/>
<sequence length="651" mass="73893">MGLLSLGTPLHWTESRNYAEHVRENGVEQLINCFAAAKARENDPFLWGDEVEYMLVSLDKSHKTARLAIDKDYILRDLGEDGSFYELATKNNVLFHPEYGRFMIEATPLRPYHGFDVKDYTYVEENMAKRRQIAVGQLGGSNVVPLTLTSFPRMGVDIFTEPAAQANGEASKSLFLPDEIINRHFRFPTLTANIRRRRDQKVSINIPLFKDEHTNLSVPDPTIPRRDLFPYNDEEAFLGAAKPGHIYMDSMGFGMGASCLQVTMQASDVRQARFLYDSLVNVAPLMLAVTAAAPIFRGHLADQDVRWNVIAGAVDDRTPFERGEPPLKGHKERGNTTDSAVLQRIPKSRYDSVDQYLGDIDASGSEFSYFRKEYNDIESPINSKVFAKLVANGFDETLANHFAHLFIRDPIVIFTESIHQDNLTETDHFENIQSTNWQTLRFKPPKQNAVPGNDDVPGWRVELRPMEISITDWENAAYADVSILLALAVLKYKPNFYLPISYVEANMKTAHRRNAIVEHKFHFRTNIWESGPAKVAQLSLDEIFNGGAAFEGLLSLVRQFIKETWEPAATGKLDAYLKLVSYRASGKIPSTASYIRNFVVSHPDYKKDSIVSEQINYDLIDTIARLSKYEHELVSDFFGPELGKWLIENKY</sequence>